<keyword evidence="4" id="KW-0460">Magnesium</keyword>
<evidence type="ECO:0000256" key="6">
    <source>
        <dbReference type="SAM" id="SignalP"/>
    </source>
</evidence>
<dbReference type="EMBL" id="JBHUOX010000008">
    <property type="protein sequence ID" value="MFD3001127.1"/>
    <property type="molecule type" value="Genomic_DNA"/>
</dbReference>
<dbReference type="InterPro" id="IPR006879">
    <property type="entry name" value="YdjC-like"/>
</dbReference>
<dbReference type="PANTHER" id="PTHR31609:SF1">
    <property type="entry name" value="CARBOHYDRATE DEACETYLASE"/>
    <property type="match status" value="1"/>
</dbReference>
<feature type="signal peptide" evidence="6">
    <location>
        <begin position="1"/>
        <end position="18"/>
    </location>
</feature>
<dbReference type="InterPro" id="IPR011330">
    <property type="entry name" value="Glyco_hydro/deAcase_b/a-brl"/>
</dbReference>
<feature type="chain" id="PRO_5047266889" evidence="6">
    <location>
        <begin position="19"/>
        <end position="368"/>
    </location>
</feature>
<keyword evidence="8" id="KW-1185">Reference proteome</keyword>
<evidence type="ECO:0000313" key="8">
    <source>
        <dbReference type="Proteomes" id="UP001597641"/>
    </source>
</evidence>
<dbReference type="Gene3D" id="3.20.20.370">
    <property type="entry name" value="Glycoside hydrolase/deacetylase"/>
    <property type="match status" value="1"/>
</dbReference>
<keyword evidence="2" id="KW-0479">Metal-binding</keyword>
<keyword evidence="3" id="KW-0378">Hydrolase</keyword>
<keyword evidence="5" id="KW-0119">Carbohydrate metabolism</keyword>
<evidence type="ECO:0000256" key="4">
    <source>
        <dbReference type="ARBA" id="ARBA00022842"/>
    </source>
</evidence>
<evidence type="ECO:0000256" key="1">
    <source>
        <dbReference type="ARBA" id="ARBA00001946"/>
    </source>
</evidence>
<dbReference type="CDD" id="cd10802">
    <property type="entry name" value="YdjC_TTHB029_like"/>
    <property type="match status" value="1"/>
</dbReference>
<organism evidence="7 8">
    <name type="scientific">Pontibacter toksunensis</name>
    <dbReference type="NCBI Taxonomy" id="1332631"/>
    <lineage>
        <taxon>Bacteria</taxon>
        <taxon>Pseudomonadati</taxon>
        <taxon>Bacteroidota</taxon>
        <taxon>Cytophagia</taxon>
        <taxon>Cytophagales</taxon>
        <taxon>Hymenobacteraceae</taxon>
        <taxon>Pontibacter</taxon>
    </lineage>
</organism>
<dbReference type="SUPFAM" id="SSF88713">
    <property type="entry name" value="Glycoside hydrolase/deacetylase"/>
    <property type="match status" value="1"/>
</dbReference>
<comment type="caution">
    <text evidence="7">The sequence shown here is derived from an EMBL/GenBank/DDBJ whole genome shotgun (WGS) entry which is preliminary data.</text>
</comment>
<gene>
    <name evidence="7" type="ORF">ACFS7Z_12185</name>
</gene>
<comment type="cofactor">
    <cofactor evidence="1">
        <name>Mg(2+)</name>
        <dbReference type="ChEBI" id="CHEBI:18420"/>
    </cofactor>
</comment>
<sequence>MKILSPLLLLCIFFPAFANTFAQGKRPTSRPVAPAAQTYAEKLGWNKGDRVVILHIDDAGMSYDSNLGTIRALEDGIANSVSVMMPCPWVPAFVHYLKEHPAVDAGLHLTLTSEWRDYRWGPLVGKPAAPGLVDPEGALWPAVGQVVENASPDEVEKEIRAQLERARAMGFEPTHLDSHMGTLFATPEFMERYIKLGVEEKIPVMFPGGHNYFLAEQYTEEAKAQLIREGKYTEGQALPTPPVLAQTKAVGQMIWNAGLPVLDDLHNTSYGWKLPAGVTATPENLQKMKTEKYAEALRKMKPGLTMVIMHCTHPTEVFEKISDSGATRQGDLLAMLDPALRETLRKEGIILTTWREVKERREKLAAGK</sequence>
<evidence type="ECO:0000256" key="5">
    <source>
        <dbReference type="ARBA" id="ARBA00023277"/>
    </source>
</evidence>
<protein>
    <submittedName>
        <fullName evidence="7">Polysaccharide deacetylase family protein</fullName>
    </submittedName>
</protein>
<accession>A0ABW6BVV4</accession>
<dbReference type="Proteomes" id="UP001597641">
    <property type="component" value="Unassembled WGS sequence"/>
</dbReference>
<evidence type="ECO:0000256" key="2">
    <source>
        <dbReference type="ARBA" id="ARBA00022723"/>
    </source>
</evidence>
<evidence type="ECO:0000313" key="7">
    <source>
        <dbReference type="EMBL" id="MFD3001127.1"/>
    </source>
</evidence>
<dbReference type="RefSeq" id="WP_377484882.1">
    <property type="nucleotide sequence ID" value="NZ_JBHUOX010000008.1"/>
</dbReference>
<dbReference type="Pfam" id="PF04794">
    <property type="entry name" value="YdjC"/>
    <property type="match status" value="1"/>
</dbReference>
<reference evidence="8" key="1">
    <citation type="journal article" date="2019" name="Int. J. Syst. Evol. Microbiol.">
        <title>The Global Catalogue of Microorganisms (GCM) 10K type strain sequencing project: providing services to taxonomists for standard genome sequencing and annotation.</title>
        <authorList>
            <consortium name="The Broad Institute Genomics Platform"/>
            <consortium name="The Broad Institute Genome Sequencing Center for Infectious Disease"/>
            <person name="Wu L."/>
            <person name="Ma J."/>
        </authorList>
    </citation>
    <scope>NUCLEOTIDE SEQUENCE [LARGE SCALE GENOMIC DNA]</scope>
    <source>
        <strain evidence="8">KCTC 23984</strain>
    </source>
</reference>
<proteinExistence type="predicted"/>
<name>A0ABW6BVV4_9BACT</name>
<keyword evidence="6" id="KW-0732">Signal</keyword>
<evidence type="ECO:0000256" key="3">
    <source>
        <dbReference type="ARBA" id="ARBA00022801"/>
    </source>
</evidence>
<dbReference type="PANTHER" id="PTHR31609">
    <property type="entry name" value="YDJC DEACETYLASE FAMILY MEMBER"/>
    <property type="match status" value="1"/>
</dbReference>